<protein>
    <submittedName>
        <fullName evidence="1">Uncharacterized protein</fullName>
    </submittedName>
</protein>
<gene>
    <name evidence="1" type="ORF">Ocin01_13334</name>
</gene>
<comment type="caution">
    <text evidence="1">The sequence shown here is derived from an EMBL/GenBank/DDBJ whole genome shotgun (WGS) entry which is preliminary data.</text>
</comment>
<dbReference type="AlphaFoldDB" id="A0A1D2MK50"/>
<sequence>MVSSFGECTQPFRKVKGDPNDGKIDKFCKHRDIYFNCWDNMKLEISKKCGKDNEKMMPALYHTTLIAYCDNESTANRQDDREDAMTPQKRINKKCPSLTGKHWLETCKDLLADFTSPNLCLRHQAIDRCLGLYFCDNYLNSAWNRQKYMDERSILQCRI</sequence>
<reference evidence="1 2" key="1">
    <citation type="journal article" date="2016" name="Genome Biol. Evol.">
        <title>Gene Family Evolution Reflects Adaptation to Soil Environmental Stressors in the Genome of the Collembolan Orchesella cincta.</title>
        <authorList>
            <person name="Faddeeva-Vakhrusheva A."/>
            <person name="Derks M.F."/>
            <person name="Anvar S.Y."/>
            <person name="Agamennone V."/>
            <person name="Suring W."/>
            <person name="Smit S."/>
            <person name="van Straalen N.M."/>
            <person name="Roelofs D."/>
        </authorList>
    </citation>
    <scope>NUCLEOTIDE SEQUENCE [LARGE SCALE GENOMIC DNA]</scope>
    <source>
        <tissue evidence="1">Mixed pool</tissue>
    </source>
</reference>
<evidence type="ECO:0000313" key="2">
    <source>
        <dbReference type="Proteomes" id="UP000094527"/>
    </source>
</evidence>
<organism evidence="1 2">
    <name type="scientific">Orchesella cincta</name>
    <name type="common">Springtail</name>
    <name type="synonym">Podura cincta</name>
    <dbReference type="NCBI Taxonomy" id="48709"/>
    <lineage>
        <taxon>Eukaryota</taxon>
        <taxon>Metazoa</taxon>
        <taxon>Ecdysozoa</taxon>
        <taxon>Arthropoda</taxon>
        <taxon>Hexapoda</taxon>
        <taxon>Collembola</taxon>
        <taxon>Entomobryomorpha</taxon>
        <taxon>Entomobryoidea</taxon>
        <taxon>Orchesellidae</taxon>
        <taxon>Orchesellinae</taxon>
        <taxon>Orchesella</taxon>
    </lineage>
</organism>
<proteinExistence type="predicted"/>
<keyword evidence="2" id="KW-1185">Reference proteome</keyword>
<dbReference type="EMBL" id="LJIJ01001013">
    <property type="protein sequence ID" value="ODM93348.1"/>
    <property type="molecule type" value="Genomic_DNA"/>
</dbReference>
<evidence type="ECO:0000313" key="1">
    <source>
        <dbReference type="EMBL" id="ODM93348.1"/>
    </source>
</evidence>
<accession>A0A1D2MK50</accession>
<dbReference type="Proteomes" id="UP000094527">
    <property type="component" value="Unassembled WGS sequence"/>
</dbReference>
<name>A0A1D2MK50_ORCCI</name>